<keyword evidence="1" id="KW-0812">Transmembrane</keyword>
<feature type="transmembrane region" description="Helical" evidence="1">
    <location>
        <begin position="375"/>
        <end position="395"/>
    </location>
</feature>
<name>A0A4S4AP01_9RHOO</name>
<evidence type="ECO:0000313" key="3">
    <source>
        <dbReference type="EMBL" id="THF61389.1"/>
    </source>
</evidence>
<organism evidence="3 4">
    <name type="scientific">Pseudothauera nasutitermitis</name>
    <dbReference type="NCBI Taxonomy" id="2565930"/>
    <lineage>
        <taxon>Bacteria</taxon>
        <taxon>Pseudomonadati</taxon>
        <taxon>Pseudomonadota</taxon>
        <taxon>Betaproteobacteria</taxon>
        <taxon>Rhodocyclales</taxon>
        <taxon>Zoogloeaceae</taxon>
        <taxon>Pseudothauera</taxon>
    </lineage>
</organism>
<comment type="caution">
    <text evidence="3">The sequence shown here is derived from an EMBL/GenBank/DDBJ whole genome shotgun (WGS) entry which is preliminary data.</text>
</comment>
<proteinExistence type="predicted"/>
<dbReference type="RefSeq" id="WP_136350050.1">
    <property type="nucleotide sequence ID" value="NZ_SSOC01000009.1"/>
</dbReference>
<keyword evidence="4" id="KW-1185">Reference proteome</keyword>
<keyword evidence="1" id="KW-0472">Membrane</keyword>
<dbReference type="Pfam" id="PF20155">
    <property type="entry name" value="TMP_3"/>
    <property type="match status" value="1"/>
</dbReference>
<sequence>MDTRNLANEQRRLAAQADNLRGRIANLRSATSTTARGLNQMGKGARETGSELAALGKSGDELQARMNTVAKAVAGVFAVSKLKGYATDMISVADAYGQMASRIGMATESQEEYERVQARLLDTANRTYRPLAEAQEMYIRTSDALRSLGYSTDAALDVTDSFTYLLTTNAASAERAQNAQEAYAKSIQSGKIEVDSWRSIMAAMPTVVDAVSQATGKSTEEIRKLGVTGKLAIGDLNEGLRQTVELNKAAAESMPTTVADALTKLANTWSVYIGEANRAGGATEKLVELINMVSENLDELVTVATRAGEVLTAVFAVKAVRAVQKFAAAQLAAAGAIGSLATAQTAQAGAAVAATRATGSLATATGLLAGAGKAAVTPLIALTGTLTTATAVIWAKVRALGALRVAMISTGVGALVVGIGVLIAKFTENKEKAEELGEAVDQAFDAPEDKVSPALRLVATEAEAARFRLTKLQQQFQDAGRDAAAVGEALKKALGTADLGSTDGITKLVADMDLLQKSAYATGEQIDVALGQRLAQLTGKELHEFGMMAEMAFNQGRISAEALARVNDQVLSASFARAGVNAAQALGGISPAAQEALDGIDALDAALQRTQANAEQTGAALVSAIDQALNKADSTAALDALVTKVKEIGAAGRLSGDQVSSALDKIRSKSDELTPGINSVTEALKRLGVTSDAELKKTAASLQEAYEAVVELGGSAREQEEAFRRYAEAAVAANDGVVESSLAVQAAQHGLSVAADESGKVIVRSMSEAAAAVRDVSAAGSEATQGLRATADAAQAAAGAIVVSARQHNDSVQGVATSWLEGADAASQYAEEAGRAAQRASAAVAKFAIGYRAVAASIDAGRKAAREFVRTMEDLDSRQAALNQGGRDGVEELRMRLLELEGTEEQVAQARAERDRATRARQIALLQIDAERARVRGDDAEASRIQGDISLLKEQINLLGQIEIAEQRRQRRVAQETSANRTSGTTSVRRVELNLGGRSFAVNTDAAGERAIDALITELERAAGVAQ</sequence>
<protein>
    <recommendedName>
        <fullName evidence="2">Tape measure protein N-terminal domain-containing protein</fullName>
    </recommendedName>
</protein>
<reference evidence="3 4" key="1">
    <citation type="submission" date="2019-04" db="EMBL/GenBank/DDBJ databases">
        <title>Azoarcus nasutitermitis sp. nov. isolated from termite nest.</title>
        <authorList>
            <person name="Lin S.-Y."/>
            <person name="Hameed A."/>
            <person name="Hsu Y.-H."/>
            <person name="Young C.-C."/>
        </authorList>
    </citation>
    <scope>NUCLEOTIDE SEQUENCE [LARGE SCALE GENOMIC DNA]</scope>
    <source>
        <strain evidence="3 4">CC-YHH838</strain>
    </source>
</reference>
<dbReference type="NCBIfam" id="TIGR02675">
    <property type="entry name" value="tape_meas_nterm"/>
    <property type="match status" value="1"/>
</dbReference>
<feature type="domain" description="Tape measure protein N-terminal" evidence="2">
    <location>
        <begin position="89"/>
        <end position="277"/>
    </location>
</feature>
<gene>
    <name evidence="3" type="ORF">E6C76_20105</name>
</gene>
<dbReference type="EMBL" id="SSOC01000009">
    <property type="protein sequence ID" value="THF61389.1"/>
    <property type="molecule type" value="Genomic_DNA"/>
</dbReference>
<accession>A0A4S4AP01</accession>
<keyword evidence="1" id="KW-1133">Transmembrane helix</keyword>
<dbReference type="OrthoDB" id="363355at2"/>
<evidence type="ECO:0000256" key="1">
    <source>
        <dbReference type="SAM" id="Phobius"/>
    </source>
</evidence>
<evidence type="ECO:0000259" key="2">
    <source>
        <dbReference type="Pfam" id="PF20155"/>
    </source>
</evidence>
<dbReference type="AlphaFoldDB" id="A0A4S4AP01"/>
<dbReference type="Proteomes" id="UP000308430">
    <property type="component" value="Unassembled WGS sequence"/>
</dbReference>
<evidence type="ECO:0000313" key="4">
    <source>
        <dbReference type="Proteomes" id="UP000308430"/>
    </source>
</evidence>
<dbReference type="InterPro" id="IPR013491">
    <property type="entry name" value="Tape_meas_N"/>
</dbReference>
<feature type="transmembrane region" description="Helical" evidence="1">
    <location>
        <begin position="402"/>
        <end position="424"/>
    </location>
</feature>